<comment type="subcellular location">
    <subcellularLocation>
        <location evidence="1">Nucleus</location>
    </subcellularLocation>
</comment>
<evidence type="ECO:0000256" key="5">
    <source>
        <dbReference type="ARBA" id="ARBA00022728"/>
    </source>
</evidence>
<dbReference type="InterPro" id="IPR011990">
    <property type="entry name" value="TPR-like_helical_dom_sf"/>
</dbReference>
<evidence type="ECO:0000256" key="12">
    <source>
        <dbReference type="SAM" id="MobiDB-lite"/>
    </source>
</evidence>
<feature type="compositionally biased region" description="Acidic residues" evidence="12">
    <location>
        <begin position="965"/>
        <end position="976"/>
    </location>
</feature>
<name>A0A8H3YC84_9TREE</name>
<dbReference type="Gene3D" id="1.25.40.10">
    <property type="entry name" value="Tetratricopeptide repeat domain"/>
    <property type="match status" value="4"/>
</dbReference>
<feature type="domain" description="Pre-mRNA-splicing factor SYF1 central HAT repeats" evidence="13">
    <location>
        <begin position="415"/>
        <end position="577"/>
    </location>
</feature>
<comment type="function">
    <text evidence="9">Involved in pre-mRNA splicing and cell cycle progression.</text>
</comment>
<comment type="similarity">
    <text evidence="2">Belongs to the crooked-neck family.</text>
</comment>
<evidence type="ECO:0000256" key="9">
    <source>
        <dbReference type="ARBA" id="ARBA00037272"/>
    </source>
</evidence>
<dbReference type="Pfam" id="PF23220">
    <property type="entry name" value="HAT_Syf1_M"/>
    <property type="match status" value="1"/>
</dbReference>
<dbReference type="FunFam" id="1.25.40.10:FF:000137">
    <property type="entry name" value="Pre-mRNA-splicing factor syf1"/>
    <property type="match status" value="1"/>
</dbReference>
<proteinExistence type="inferred from homology"/>
<dbReference type="GO" id="GO:0000349">
    <property type="term" value="P:generation of catalytic spliceosome for first transesterification step"/>
    <property type="evidence" value="ECO:0007669"/>
    <property type="project" value="TreeGrafter"/>
</dbReference>
<feature type="domain" description="Pre-mRNA-splicing factor Syf1-like N-terminal HAT-repeats" evidence="15">
    <location>
        <begin position="179"/>
        <end position="269"/>
    </location>
</feature>
<keyword evidence="4" id="KW-0507">mRNA processing</keyword>
<feature type="domain" description="Pre-mRNA-splicing factor Syf1/CRNKL1-like C-terminal HAT-repeats" evidence="14">
    <location>
        <begin position="579"/>
        <end position="984"/>
    </location>
</feature>
<evidence type="ECO:0000256" key="2">
    <source>
        <dbReference type="ARBA" id="ARBA00008644"/>
    </source>
</evidence>
<evidence type="ECO:0000259" key="13">
    <source>
        <dbReference type="Pfam" id="PF23220"/>
    </source>
</evidence>
<comment type="subunit">
    <text evidence="3">Associated with the spliceosome.</text>
</comment>
<feature type="compositionally biased region" description="Low complexity" evidence="12">
    <location>
        <begin position="1018"/>
        <end position="1027"/>
    </location>
</feature>
<protein>
    <recommendedName>
        <fullName evidence="10">Pre-mRNA-splicing factor SYF1</fullName>
    </recommendedName>
    <alternativeName>
        <fullName evidence="11">Pre-mRNA-splicing factor syf1</fullName>
    </alternativeName>
</protein>
<dbReference type="PANTHER" id="PTHR11246">
    <property type="entry name" value="PRE-MRNA SPLICING FACTOR"/>
    <property type="match status" value="1"/>
</dbReference>
<keyword evidence="7" id="KW-0508">mRNA splicing</keyword>
<dbReference type="SUPFAM" id="SSF48452">
    <property type="entry name" value="TPR-like"/>
    <property type="match status" value="4"/>
</dbReference>
<dbReference type="InterPro" id="IPR003107">
    <property type="entry name" value="HAT"/>
</dbReference>
<evidence type="ECO:0000256" key="7">
    <source>
        <dbReference type="ARBA" id="ARBA00023187"/>
    </source>
</evidence>
<reference evidence="16" key="1">
    <citation type="submission" date="2020-07" db="EMBL/GenBank/DDBJ databases">
        <title>Draft Genome Sequence of a Deep-Sea Yeast, Naganishia (Cryptococcus) liquefaciens strain N6.</title>
        <authorList>
            <person name="Han Y.W."/>
            <person name="Kajitani R."/>
            <person name="Morimoto H."/>
            <person name="Parhat M."/>
            <person name="Tsubouchi H."/>
            <person name="Bakenova O."/>
            <person name="Ogata M."/>
            <person name="Argunhan B."/>
            <person name="Aoki R."/>
            <person name="Kajiwara S."/>
            <person name="Itoh T."/>
            <person name="Iwasaki H."/>
        </authorList>
    </citation>
    <scope>NUCLEOTIDE SEQUENCE</scope>
    <source>
        <strain evidence="16">N6</strain>
    </source>
</reference>
<keyword evidence="17" id="KW-1185">Reference proteome</keyword>
<evidence type="ECO:0000256" key="1">
    <source>
        <dbReference type="ARBA" id="ARBA00004123"/>
    </source>
</evidence>
<dbReference type="InterPro" id="IPR055430">
    <property type="entry name" value="HAT_Syf1_CNRKL1_C"/>
</dbReference>
<dbReference type="InterPro" id="IPR045075">
    <property type="entry name" value="Syf1-like"/>
</dbReference>
<dbReference type="Proteomes" id="UP000620104">
    <property type="component" value="Unassembled WGS sequence"/>
</dbReference>
<dbReference type="InterPro" id="IPR056350">
    <property type="entry name" value="HAT_Syf1_central"/>
</dbReference>
<evidence type="ECO:0000259" key="14">
    <source>
        <dbReference type="Pfam" id="PF23231"/>
    </source>
</evidence>
<feature type="region of interest" description="Disordered" evidence="12">
    <location>
        <begin position="959"/>
        <end position="1041"/>
    </location>
</feature>
<dbReference type="AlphaFoldDB" id="A0A8H3YC84"/>
<gene>
    <name evidence="16" type="ORF">NliqN6_0426</name>
</gene>
<dbReference type="FunFam" id="1.25.40.10:FF:000023">
    <property type="entry name" value="Pre-mRNA-splicing factor SYF1"/>
    <property type="match status" value="1"/>
</dbReference>
<dbReference type="Pfam" id="PF23233">
    <property type="entry name" value="HAT_Syf1_CNRKL1_N"/>
    <property type="match status" value="1"/>
</dbReference>
<dbReference type="FunFam" id="1.25.40.10:FF:000038">
    <property type="entry name" value="Putative pre-mRNA-splicing factor SYF1"/>
    <property type="match status" value="1"/>
</dbReference>
<evidence type="ECO:0000313" key="16">
    <source>
        <dbReference type="EMBL" id="GHJ84024.1"/>
    </source>
</evidence>
<evidence type="ECO:0000256" key="8">
    <source>
        <dbReference type="ARBA" id="ARBA00023242"/>
    </source>
</evidence>
<dbReference type="GO" id="GO:0071007">
    <property type="term" value="C:U2-type catalytic step 2 spliceosome"/>
    <property type="evidence" value="ECO:0007669"/>
    <property type="project" value="TreeGrafter"/>
</dbReference>
<evidence type="ECO:0000259" key="15">
    <source>
        <dbReference type="Pfam" id="PF23233"/>
    </source>
</evidence>
<evidence type="ECO:0000256" key="3">
    <source>
        <dbReference type="ARBA" id="ARBA00011524"/>
    </source>
</evidence>
<accession>A0A8H3YC84</accession>
<evidence type="ECO:0000256" key="10">
    <source>
        <dbReference type="ARBA" id="ARBA00039472"/>
    </source>
</evidence>
<evidence type="ECO:0000256" key="11">
    <source>
        <dbReference type="ARBA" id="ARBA00067212"/>
    </source>
</evidence>
<feature type="compositionally biased region" description="Basic and acidic residues" evidence="12">
    <location>
        <begin position="977"/>
        <end position="986"/>
    </location>
</feature>
<evidence type="ECO:0000256" key="4">
    <source>
        <dbReference type="ARBA" id="ARBA00022664"/>
    </source>
</evidence>
<keyword evidence="8" id="KW-0539">Nucleus</keyword>
<dbReference type="SMART" id="SM00386">
    <property type="entry name" value="HAT"/>
    <property type="match status" value="11"/>
</dbReference>
<dbReference type="InterPro" id="IPR055433">
    <property type="entry name" value="HAT_Syf1-like_N"/>
</dbReference>
<comment type="caution">
    <text evidence="16">The sequence shown here is derived from an EMBL/GenBank/DDBJ whole genome shotgun (WGS) entry which is preliminary data.</text>
</comment>
<evidence type="ECO:0000313" key="17">
    <source>
        <dbReference type="Proteomes" id="UP000620104"/>
    </source>
</evidence>
<feature type="compositionally biased region" description="Acidic residues" evidence="12">
    <location>
        <begin position="1029"/>
        <end position="1041"/>
    </location>
</feature>
<organism evidence="16 17">
    <name type="scientific">Naganishia liquefaciens</name>
    <dbReference type="NCBI Taxonomy" id="104408"/>
    <lineage>
        <taxon>Eukaryota</taxon>
        <taxon>Fungi</taxon>
        <taxon>Dikarya</taxon>
        <taxon>Basidiomycota</taxon>
        <taxon>Agaricomycotina</taxon>
        <taxon>Tremellomycetes</taxon>
        <taxon>Filobasidiales</taxon>
        <taxon>Filobasidiaceae</taxon>
        <taxon>Naganishia</taxon>
    </lineage>
</organism>
<dbReference type="OrthoDB" id="10067343at2759"/>
<keyword evidence="6" id="KW-0677">Repeat</keyword>
<dbReference type="Pfam" id="PF23231">
    <property type="entry name" value="HAT_Syf1_CNRKL1_C"/>
    <property type="match status" value="1"/>
</dbReference>
<dbReference type="GO" id="GO:0071014">
    <property type="term" value="C:post-mRNA release spliceosomal complex"/>
    <property type="evidence" value="ECO:0007669"/>
    <property type="project" value="TreeGrafter"/>
</dbReference>
<dbReference type="PANTHER" id="PTHR11246:SF5">
    <property type="entry name" value="PRE-MRNA-SPLICING FACTOR SYF1"/>
    <property type="match status" value="1"/>
</dbReference>
<dbReference type="GO" id="GO:0000974">
    <property type="term" value="C:Prp19 complex"/>
    <property type="evidence" value="ECO:0007669"/>
    <property type="project" value="TreeGrafter"/>
</dbReference>
<keyword evidence="5" id="KW-0747">Spliceosome</keyword>
<evidence type="ECO:0000256" key="6">
    <source>
        <dbReference type="ARBA" id="ARBA00022737"/>
    </source>
</evidence>
<dbReference type="EMBL" id="BLZA01000005">
    <property type="protein sequence ID" value="GHJ84024.1"/>
    <property type="molecule type" value="Genomic_DNA"/>
</dbReference>
<sequence>MVSASTETDLVSRLSANFPLTNPIPTPLTHPDLIHVSSIVTEEDLILNSDNLRAWLQYISNVRGRINKSQAELQPDASVEGSLLGPLATDVARRGLQELTMIFERALAIFPTSFKLWKMYMTTRQSYVLGNITDAATKARRQHALRGARTKTDVTEMLAAAEQEYQWEGGLDGLIGFEEWKSLFATGERMLGCLSNLPVPWIMHLSALVHPKCPSVFQRTYARRTFDRALRALPPSLHGRIWGLYLRWAEQVGGVVGDRVWRRLLKVDPSLTERHITHLLNSTPARPLAAAKYLLLLARKAQRGEYVPLEGKSAYQLFVDFIELTEAYAEDVGMDIEEVEAARAEAARLAAEAKEKDEQAVQAEPASVNGKLMRFEGPPVALADAAAKGLAGVGATSSDKKQAEEVYDEDVDPASTKKLDIEKIIKSDGLAIYKDQAGRIWSGLATYWIKRGDFDQAGATFEQGISSVLTIRDFTQIFDAYAEFSETMISSLMAAISDPEADVDTEEGKAEIEETEAELDQRMIDFEELMDRRPFLVNDVLLRRNPNDVVEWEKRIALHGDDDVKVVETYNKAIENINPRKAVGPLYPVYVNFAKFYEEGGSQDPETGEPRNAPDLEAARQIFEKATRVPFKNVDDLAEVWCEFAEMELRHENYDEAIRIMQRATTIPRNVKVNFYDESLSVQSRLFKSLKLWSFYVDLEESIGTVESTKAVYDKIMELKIANAQVIVNYAQFLEENKYYEESFKVYERGIDLFQYPVAFELWNIYLSKFVDRYGGSKLERTRDLFEQALEKCPEKFCKPLFLMYAQLEEEHGLAKRAMNIYDRAASAVQDADKFDMYTIYIAKATANYGLPATRPIYQRAIEVLPDRQTAEMCLRFAAMERKLGEIDRARAIYAHASQFCDPRTYPEFWKEWNSFEIDTGSEDTFREMLRIKRSVQAAFNTEASYLVAQAEAARKGLANKEDAAEGGDNDVDESDPMARMERETAPAKPATGGPSFVRGTVKPAGDVTVVDDDADAAKGAEANPDAINMDDMEDDDDDDE</sequence>